<dbReference type="InterPro" id="IPR003779">
    <property type="entry name" value="CMD-like"/>
</dbReference>
<dbReference type="EMBL" id="NBTY01000046">
    <property type="protein sequence ID" value="OTP78405.1"/>
    <property type="molecule type" value="Genomic_DNA"/>
</dbReference>
<dbReference type="InterPro" id="IPR029032">
    <property type="entry name" value="AhpD-like"/>
</dbReference>
<reference evidence="2 3" key="1">
    <citation type="submission" date="2017-03" db="EMBL/GenBank/DDBJ databases">
        <title>Genome analysis of strain PAMC 26510.</title>
        <authorList>
            <person name="Oh H.-M."/>
            <person name="Yang J.-A."/>
        </authorList>
    </citation>
    <scope>NUCLEOTIDE SEQUENCE [LARGE SCALE GENOMIC DNA]</scope>
    <source>
        <strain evidence="2 3">PAMC 26510</strain>
    </source>
</reference>
<evidence type="ECO:0000259" key="1">
    <source>
        <dbReference type="Pfam" id="PF02627"/>
    </source>
</evidence>
<evidence type="ECO:0000313" key="3">
    <source>
        <dbReference type="Proteomes" id="UP000194546"/>
    </source>
</evidence>
<dbReference type="InterPro" id="IPR004675">
    <property type="entry name" value="AhpD_core"/>
</dbReference>
<dbReference type="Proteomes" id="UP000194546">
    <property type="component" value="Unassembled WGS sequence"/>
</dbReference>
<evidence type="ECO:0000313" key="2">
    <source>
        <dbReference type="EMBL" id="OTP78405.1"/>
    </source>
</evidence>
<dbReference type="Pfam" id="PF02627">
    <property type="entry name" value="CMD"/>
    <property type="match status" value="1"/>
</dbReference>
<accession>A0A242N407</accession>
<comment type="caution">
    <text evidence="2">The sequence shown here is derived from an EMBL/GenBank/DDBJ whole genome shotgun (WGS) entry which is preliminary data.</text>
</comment>
<feature type="domain" description="Carboxymuconolactone decarboxylase-like" evidence="1">
    <location>
        <begin position="9"/>
        <end position="68"/>
    </location>
</feature>
<sequence>MIGILSNSPAALEGYLSLSGSLAKGALPLATRERIAIAVADINGCHYCLSAHAFIGKKLAKLDDAEIAANRKGSSGDRKADAALRFVVELIEKRGHLDDGAWNAVRGAGYDTAQIIEIISNVALNMFTNLLNEAVQTELDFPSIENAPV</sequence>
<protein>
    <submittedName>
        <fullName evidence="2">Macrophage infectivity potentiator-related protein</fullName>
    </submittedName>
</protein>
<dbReference type="PANTHER" id="PTHR35446:SF3">
    <property type="entry name" value="CMD DOMAIN-CONTAINING PROTEIN"/>
    <property type="match status" value="1"/>
</dbReference>
<dbReference type="Gene3D" id="1.20.1290.10">
    <property type="entry name" value="AhpD-like"/>
    <property type="match status" value="1"/>
</dbReference>
<proteinExistence type="predicted"/>
<dbReference type="AlphaFoldDB" id="A0A242N407"/>
<name>A0A242N407_CABSO</name>
<organism evidence="2 3">
    <name type="scientific">Caballeronia sordidicola</name>
    <name type="common">Burkholderia sordidicola</name>
    <dbReference type="NCBI Taxonomy" id="196367"/>
    <lineage>
        <taxon>Bacteria</taxon>
        <taxon>Pseudomonadati</taxon>
        <taxon>Pseudomonadota</taxon>
        <taxon>Betaproteobacteria</taxon>
        <taxon>Burkholderiales</taxon>
        <taxon>Burkholderiaceae</taxon>
        <taxon>Caballeronia</taxon>
    </lineage>
</organism>
<dbReference type="NCBIfam" id="TIGR00778">
    <property type="entry name" value="ahpD_dom"/>
    <property type="match status" value="1"/>
</dbReference>
<gene>
    <name evidence="2" type="ORF">PAMC26510_07445</name>
</gene>
<dbReference type="GO" id="GO:0051920">
    <property type="term" value="F:peroxiredoxin activity"/>
    <property type="evidence" value="ECO:0007669"/>
    <property type="project" value="InterPro"/>
</dbReference>
<dbReference type="SUPFAM" id="SSF69118">
    <property type="entry name" value="AhpD-like"/>
    <property type="match status" value="1"/>
</dbReference>
<dbReference type="PANTHER" id="PTHR35446">
    <property type="entry name" value="SI:CH211-175M2.5"/>
    <property type="match status" value="1"/>
</dbReference>